<dbReference type="InterPro" id="IPR008030">
    <property type="entry name" value="NmrA-like"/>
</dbReference>
<name>A0ABR3IQZ4_9AGAR</name>
<dbReference type="SUPFAM" id="SSF51735">
    <property type="entry name" value="NAD(P)-binding Rossmann-fold domains"/>
    <property type="match status" value="2"/>
</dbReference>
<comment type="caution">
    <text evidence="4">The sequence shown here is derived from an EMBL/GenBank/DDBJ whole genome shotgun (WGS) entry which is preliminary data.</text>
</comment>
<dbReference type="PANTHER" id="PTHR47706">
    <property type="entry name" value="NMRA-LIKE FAMILY PROTEIN"/>
    <property type="match status" value="1"/>
</dbReference>
<reference evidence="5" key="1">
    <citation type="submission" date="2024-06" db="EMBL/GenBank/DDBJ databases">
        <title>Multi-omics analyses provide insights into the biosynthesis of the anticancer antibiotic pleurotin in Hohenbuehelia grisea.</title>
        <authorList>
            <person name="Weaver J.A."/>
            <person name="Alberti F."/>
        </authorList>
    </citation>
    <scope>NUCLEOTIDE SEQUENCE [LARGE SCALE GENOMIC DNA]</scope>
    <source>
        <strain evidence="5">T-177</strain>
    </source>
</reference>
<feature type="domain" description="NmrA-like" evidence="3">
    <location>
        <begin position="194"/>
        <end position="264"/>
    </location>
</feature>
<dbReference type="Gene3D" id="3.40.50.720">
    <property type="entry name" value="NAD(P)-binding Rossmann-like Domain"/>
    <property type="match status" value="2"/>
</dbReference>
<evidence type="ECO:0000256" key="1">
    <source>
        <dbReference type="ARBA" id="ARBA00022857"/>
    </source>
</evidence>
<dbReference type="Pfam" id="PF05368">
    <property type="entry name" value="NmrA"/>
    <property type="match status" value="1"/>
</dbReference>
<dbReference type="InterPro" id="IPR036291">
    <property type="entry name" value="NAD(P)-bd_dom_sf"/>
</dbReference>
<protein>
    <recommendedName>
        <fullName evidence="3">NmrA-like domain-containing protein</fullName>
    </recommendedName>
</protein>
<evidence type="ECO:0000313" key="5">
    <source>
        <dbReference type="Proteomes" id="UP001556367"/>
    </source>
</evidence>
<keyword evidence="5" id="KW-1185">Reference proteome</keyword>
<dbReference type="Proteomes" id="UP001556367">
    <property type="component" value="Unassembled WGS sequence"/>
</dbReference>
<accession>A0ABR3IQZ4</accession>
<keyword evidence="1" id="KW-0521">NADP</keyword>
<evidence type="ECO:0000313" key="4">
    <source>
        <dbReference type="EMBL" id="KAL0945730.1"/>
    </source>
</evidence>
<proteinExistence type="predicted"/>
<gene>
    <name evidence="4" type="ORF">HGRIS_014877</name>
</gene>
<evidence type="ECO:0000259" key="3">
    <source>
        <dbReference type="Pfam" id="PF05368"/>
    </source>
</evidence>
<dbReference type="InterPro" id="IPR051609">
    <property type="entry name" value="NmrA/Isoflavone_reductase-like"/>
</dbReference>
<evidence type="ECO:0000256" key="2">
    <source>
        <dbReference type="ARBA" id="ARBA00023002"/>
    </source>
</evidence>
<dbReference type="PANTHER" id="PTHR47706:SF9">
    <property type="entry name" value="NMRA-LIKE DOMAIN-CONTAINING PROTEIN-RELATED"/>
    <property type="match status" value="1"/>
</dbReference>
<sequence>MLIEDTKRAVRDYIQKIGLPYTIIQVGGWYEFGFPPLSAEASNNGKIYTVYGGGETKTASRDRKSMGRFVARIIDDPTTVGKRVLAHEDEVTQNQLWALADKYAPNRLEGKRVDVTAEDLDRLVHESAEGKDLAGLVWNQYMKSVYVSGHNSVAEAKKDGWIIAQDIYHDLPVRAAEEWANSITGTVRPQSLDKPIVKDFQALGITIVPIDWQTAAQADLEALFADADTVISTCSFAAVSDQPRLADAAKAADVKRFVPSEWASVSAEELDRLIRKAEQSNDLGSLIWNQYMKSSFVSGHNSVAAAKKDGWLIARELYPDVPVCTAEEYAKEIYST</sequence>
<dbReference type="EMBL" id="JASNQZ010000017">
    <property type="protein sequence ID" value="KAL0945730.1"/>
    <property type="molecule type" value="Genomic_DNA"/>
</dbReference>
<organism evidence="4 5">
    <name type="scientific">Hohenbuehelia grisea</name>
    <dbReference type="NCBI Taxonomy" id="104357"/>
    <lineage>
        <taxon>Eukaryota</taxon>
        <taxon>Fungi</taxon>
        <taxon>Dikarya</taxon>
        <taxon>Basidiomycota</taxon>
        <taxon>Agaricomycotina</taxon>
        <taxon>Agaricomycetes</taxon>
        <taxon>Agaricomycetidae</taxon>
        <taxon>Agaricales</taxon>
        <taxon>Pleurotineae</taxon>
        <taxon>Pleurotaceae</taxon>
        <taxon>Hohenbuehelia</taxon>
    </lineage>
</organism>
<keyword evidence="2" id="KW-0560">Oxidoreductase</keyword>